<comment type="caution">
    <text evidence="1">The sequence shown here is derived from an EMBL/GenBank/DDBJ whole genome shotgun (WGS) entry which is preliminary data.</text>
</comment>
<proteinExistence type="predicted"/>
<dbReference type="AlphaFoldDB" id="A0A1Y1S6Q5"/>
<dbReference type="EMBL" id="LWDP01000032">
    <property type="protein sequence ID" value="ORD94106.1"/>
    <property type="molecule type" value="Genomic_DNA"/>
</dbReference>
<dbReference type="Proteomes" id="UP000192639">
    <property type="component" value="Unassembled WGS sequence"/>
</dbReference>
<name>A0A1Y1S6Q5_9MICR</name>
<accession>A0A1Y1S6Q5</accession>
<protein>
    <submittedName>
        <fullName evidence="1">Uncharacterized protein</fullName>
    </submittedName>
</protein>
<keyword evidence="2" id="KW-1185">Reference proteome</keyword>
<sequence>MNLFSKLFTVQLEESQKSEAHYYPIPPIKSAFNTSRELLYESFIPVDAIVFYIGTYHASEGELAKITKNVLEAKKLILEDSKNIDEFRLFDPNVPGAIGKLQKFRSDLIKKDESGILRDLIMKKQSDLDQRRKDGTKLVDDQERDKMYKEMLHRLRLAVINGSNIVKKIEDEKNALYRDYIDVPAVEKYKLLIELSLGGFVVRLQALYTEIRRIEIPKKEAAVRKWINEFMAIVEDLELRTRTKTLMEQKTIIREFLLGCLYRKNTKFDKIFEMRSEIMDLALTDFNEYIAENIKQEEEIRNMITVVENIRSGRIDIKHNKDITDKYVKYLLNGDDSDKEVLLKEFDGYKEEL</sequence>
<evidence type="ECO:0000313" key="2">
    <source>
        <dbReference type="Proteomes" id="UP000192639"/>
    </source>
</evidence>
<evidence type="ECO:0000313" key="1">
    <source>
        <dbReference type="EMBL" id="ORD94106.1"/>
    </source>
</evidence>
<gene>
    <name evidence="1" type="ORF">ECANGB1_1129</name>
</gene>
<dbReference type="VEuPathDB" id="MicrosporidiaDB:ECANGB1_1129"/>
<reference evidence="1 2" key="1">
    <citation type="journal article" date="2017" name="Environ. Microbiol.">
        <title>Decay of the glycolytic pathway and adaptation to intranuclear parasitism within Enterocytozoonidae microsporidia.</title>
        <authorList>
            <person name="Wiredu Boakye D."/>
            <person name="Jaroenlak P."/>
            <person name="Prachumwat A."/>
            <person name="Williams T.A."/>
            <person name="Bateman K.S."/>
            <person name="Itsathitphaisarn O."/>
            <person name="Sritunyalucksana K."/>
            <person name="Paszkiewicz K.H."/>
            <person name="Moore K.A."/>
            <person name="Stentiford G.D."/>
            <person name="Williams B.A."/>
        </authorList>
    </citation>
    <scope>NUCLEOTIDE SEQUENCE [LARGE SCALE GENOMIC DNA]</scope>
    <source>
        <strain evidence="1 2">GB1</strain>
    </source>
</reference>
<dbReference type="OrthoDB" id="2194817at2759"/>
<organism evidence="1 2">
    <name type="scientific">Enterospora canceri</name>
    <dbReference type="NCBI Taxonomy" id="1081671"/>
    <lineage>
        <taxon>Eukaryota</taxon>
        <taxon>Fungi</taxon>
        <taxon>Fungi incertae sedis</taxon>
        <taxon>Microsporidia</taxon>
        <taxon>Enterocytozoonidae</taxon>
        <taxon>Enterospora</taxon>
    </lineage>
</organism>